<accession>A0A7J6X0Y5</accession>
<dbReference type="InterPro" id="IPR001810">
    <property type="entry name" value="F-box_dom"/>
</dbReference>
<evidence type="ECO:0000313" key="3">
    <source>
        <dbReference type="EMBL" id="KAF5202438.1"/>
    </source>
</evidence>
<dbReference type="Proteomes" id="UP000554482">
    <property type="component" value="Unassembled WGS sequence"/>
</dbReference>
<dbReference type="CDD" id="cd22157">
    <property type="entry name" value="F-box_AtFBW1-like"/>
    <property type="match status" value="1"/>
</dbReference>
<reference evidence="3 4" key="1">
    <citation type="submission" date="2020-06" db="EMBL/GenBank/DDBJ databases">
        <title>Transcriptomic and genomic resources for Thalictrum thalictroides and T. hernandezii: Facilitating candidate gene discovery in an emerging model plant lineage.</title>
        <authorList>
            <person name="Arias T."/>
            <person name="Riano-Pachon D.M."/>
            <person name="Di Stilio V.S."/>
        </authorList>
    </citation>
    <scope>NUCLEOTIDE SEQUENCE [LARGE SCALE GENOMIC DNA]</scope>
    <source>
        <strain evidence="4">cv. WT478/WT964</strain>
        <tissue evidence="3">Leaves</tissue>
    </source>
</reference>
<dbReference type="PANTHER" id="PTHR31672">
    <property type="entry name" value="BNACNNG10540D PROTEIN"/>
    <property type="match status" value="1"/>
</dbReference>
<dbReference type="InterPro" id="IPR006527">
    <property type="entry name" value="F-box-assoc_dom_typ1"/>
</dbReference>
<comment type="caution">
    <text evidence="3">The sequence shown here is derived from an EMBL/GenBank/DDBJ whole genome shotgun (WGS) entry which is preliminary data.</text>
</comment>
<dbReference type="PANTHER" id="PTHR31672:SF13">
    <property type="entry name" value="F-BOX PROTEIN CPR30-LIKE"/>
    <property type="match status" value="1"/>
</dbReference>
<evidence type="ECO:0000256" key="1">
    <source>
        <dbReference type="SAM" id="SignalP"/>
    </source>
</evidence>
<dbReference type="Gene3D" id="1.20.1280.50">
    <property type="match status" value="1"/>
</dbReference>
<organism evidence="3 4">
    <name type="scientific">Thalictrum thalictroides</name>
    <name type="common">Rue-anemone</name>
    <name type="synonym">Anemone thalictroides</name>
    <dbReference type="NCBI Taxonomy" id="46969"/>
    <lineage>
        <taxon>Eukaryota</taxon>
        <taxon>Viridiplantae</taxon>
        <taxon>Streptophyta</taxon>
        <taxon>Embryophyta</taxon>
        <taxon>Tracheophyta</taxon>
        <taxon>Spermatophyta</taxon>
        <taxon>Magnoliopsida</taxon>
        <taxon>Ranunculales</taxon>
        <taxon>Ranunculaceae</taxon>
        <taxon>Thalictroideae</taxon>
        <taxon>Thalictrum</taxon>
    </lineage>
</organism>
<evidence type="ECO:0000313" key="4">
    <source>
        <dbReference type="Proteomes" id="UP000554482"/>
    </source>
</evidence>
<protein>
    <submittedName>
        <fullName evidence="3">F-box protein cpr1</fullName>
    </submittedName>
</protein>
<keyword evidence="4" id="KW-1185">Reference proteome</keyword>
<feature type="domain" description="F-box" evidence="2">
    <location>
        <begin position="1"/>
        <end position="41"/>
    </location>
</feature>
<proteinExistence type="predicted"/>
<evidence type="ECO:0000259" key="2">
    <source>
        <dbReference type="PROSITE" id="PS50181"/>
    </source>
</evidence>
<dbReference type="Pfam" id="PF00646">
    <property type="entry name" value="F-box"/>
    <property type="match status" value="1"/>
</dbReference>
<dbReference type="SUPFAM" id="SSF81383">
    <property type="entry name" value="F-box domain"/>
    <property type="match status" value="1"/>
</dbReference>
<dbReference type="OrthoDB" id="591557at2759"/>
<dbReference type="NCBIfam" id="TIGR01640">
    <property type="entry name" value="F_box_assoc_1"/>
    <property type="match status" value="1"/>
</dbReference>
<dbReference type="SMART" id="SM00256">
    <property type="entry name" value="FBOX"/>
    <property type="match status" value="1"/>
</dbReference>
<dbReference type="InterPro" id="IPR050796">
    <property type="entry name" value="SCF_F-box_component"/>
</dbReference>
<dbReference type="AlphaFoldDB" id="A0A7J6X0Y5"/>
<keyword evidence="1" id="KW-0732">Signal</keyword>
<sequence>MPEDVIFNILLWLPVVSLLRFKSVCKSWCSLIGSSGFITQHLHLASKHNDKIIRFDPEQSVNHSCTSFSFSLLSGDKFEMCDQIFYLPVPYDRNGGLADIIDTCNGIICLYLPDDIIILWNPAIRQYKRLPQSLQSLWNPAIGQYKFLPENENYVDIHYGFGFDAENNHYKVVRLFIRDSIDLPKCRAEVYNLSNDTWRSIDAAFYCKYLYSDSKVLYRNGIYCWMGMLRKDNKLYYSILTFDFTSEVVGALSLPDEFSCQRCLLDLSILRGNIACIHRNVRSSEMHDWHFKIWVLTEYGVKESWTMLYTIRLTYQAWALSRMFSTSGKLFMFLEDKKCLCKPAECNCGNQEKMALCDCRTHEVSFLPIQLCKCVPTNLQVVVYNESLVSIKNANGEASRASCETPTLKIPAVNSSKENVVKALKKKDITAEVAVQEVQYPVTEKLLQQR</sequence>
<gene>
    <name evidence="3" type="ORF">FRX31_007975</name>
</gene>
<dbReference type="EMBL" id="JABWDY010008117">
    <property type="protein sequence ID" value="KAF5202438.1"/>
    <property type="molecule type" value="Genomic_DNA"/>
</dbReference>
<feature type="chain" id="PRO_5029531506" evidence="1">
    <location>
        <begin position="19"/>
        <end position="450"/>
    </location>
</feature>
<dbReference type="PROSITE" id="PS50181">
    <property type="entry name" value="FBOX"/>
    <property type="match status" value="1"/>
</dbReference>
<name>A0A7J6X0Y5_THATH</name>
<dbReference type="Pfam" id="PF07734">
    <property type="entry name" value="FBA_1"/>
    <property type="match status" value="1"/>
</dbReference>
<dbReference type="InterPro" id="IPR036047">
    <property type="entry name" value="F-box-like_dom_sf"/>
</dbReference>
<feature type="signal peptide" evidence="1">
    <location>
        <begin position="1"/>
        <end position="18"/>
    </location>
</feature>
<dbReference type="InterPro" id="IPR017451">
    <property type="entry name" value="F-box-assoc_interact_dom"/>
</dbReference>